<evidence type="ECO:0000313" key="2">
    <source>
        <dbReference type="Proteomes" id="UP001194696"/>
    </source>
</evidence>
<dbReference type="Gene3D" id="3.10.620.30">
    <property type="match status" value="2"/>
</dbReference>
<dbReference type="InterPro" id="IPR038765">
    <property type="entry name" value="Papain-like_cys_pep_sf"/>
</dbReference>
<protein>
    <submittedName>
        <fullName evidence="1">Peptide-N4-(N-acetyl-beta-glucosaminyl)asparagine amidase</fullName>
    </submittedName>
</protein>
<keyword evidence="2" id="KW-1185">Reference proteome</keyword>
<dbReference type="PANTHER" id="PTHR12143">
    <property type="entry name" value="PEPTIDE N-GLYCANASE PNGASE -RELATED"/>
    <property type="match status" value="1"/>
</dbReference>
<dbReference type="SUPFAM" id="SSF54001">
    <property type="entry name" value="Cysteine proteinases"/>
    <property type="match status" value="1"/>
</dbReference>
<name>A0ABQ7JP41_9FUNG</name>
<gene>
    <name evidence="1" type="primary">PNG1</name>
    <name evidence="1" type="ORF">BGZ96_000408</name>
</gene>
<accession>A0ABQ7JP41</accession>
<dbReference type="EMBL" id="JAAAIM010001051">
    <property type="protein sequence ID" value="KAG0282512.1"/>
    <property type="molecule type" value="Genomic_DNA"/>
</dbReference>
<dbReference type="InterPro" id="IPR050883">
    <property type="entry name" value="PNGase"/>
</dbReference>
<comment type="caution">
    <text evidence="1">The sequence shown here is derived from an EMBL/GenBank/DDBJ whole genome shotgun (WGS) entry which is preliminary data.</text>
</comment>
<dbReference type="Proteomes" id="UP001194696">
    <property type="component" value="Unassembled WGS sequence"/>
</dbReference>
<dbReference type="PANTHER" id="PTHR12143:SF19">
    <property type="entry name" value="PEPTIDE-N(4)-(N-ACETYL-BETA-GLUCOSAMINYL)ASPARAGINE AMIDASE"/>
    <property type="match status" value="1"/>
</dbReference>
<proteinExistence type="predicted"/>
<evidence type="ECO:0000313" key="1">
    <source>
        <dbReference type="EMBL" id="KAG0282512.1"/>
    </source>
</evidence>
<sequence>MNPQDHDQDSQQIQDLAQQLARQFVTMRQQQTNRATPSLLTDATANDGDSNITNLASQLGSLLNARETAKNASAEEENGSSTTTSATSVIGIAGIPVASAAHDFDSTPEPSIYEADFVNVFKGTNAAVLRFEDRELLDLASDQMPIGRFFEEAETMADEFPDDNLDDIVIRRVLHWFKNEYFTWVNQPPCISCGSSTTSIGGIAPTAQERQQGAGVVETYKCTVPDCHQITRFPRYGGMSKVLFETRRGRCGEWANVVDVTRRYTVEYDSVVVKRRRSIREHVFAKVLHNLSESNLSQLSLNPDEVLDIRKRQALELDDLFGKNGDSRAVETKDRQSGRFFLR</sequence>
<reference evidence="1 2" key="1">
    <citation type="journal article" date="2020" name="Fungal Divers.">
        <title>Resolving the Mortierellaceae phylogeny through synthesis of multi-gene phylogenetics and phylogenomics.</title>
        <authorList>
            <person name="Vandepol N."/>
            <person name="Liber J."/>
            <person name="Desiro A."/>
            <person name="Na H."/>
            <person name="Kennedy M."/>
            <person name="Barry K."/>
            <person name="Grigoriev I.V."/>
            <person name="Miller A.N."/>
            <person name="O'Donnell K."/>
            <person name="Stajich J.E."/>
            <person name="Bonito G."/>
        </authorList>
    </citation>
    <scope>NUCLEOTIDE SEQUENCE [LARGE SCALE GENOMIC DNA]</scope>
    <source>
        <strain evidence="1 2">AD045</strain>
    </source>
</reference>
<organism evidence="1 2">
    <name type="scientific">Linnemannia gamsii</name>
    <dbReference type="NCBI Taxonomy" id="64522"/>
    <lineage>
        <taxon>Eukaryota</taxon>
        <taxon>Fungi</taxon>
        <taxon>Fungi incertae sedis</taxon>
        <taxon>Mucoromycota</taxon>
        <taxon>Mortierellomycotina</taxon>
        <taxon>Mortierellomycetes</taxon>
        <taxon>Mortierellales</taxon>
        <taxon>Mortierellaceae</taxon>
        <taxon>Linnemannia</taxon>
    </lineage>
</organism>
<dbReference type="Gene3D" id="2.20.25.10">
    <property type="match status" value="1"/>
</dbReference>